<organism evidence="14 15">
    <name type="scientific">Zygosaccharomyces bailii (strain CLIB 213 / ATCC 58445 / CBS 680 / BCRC 21525 / NBRC 1098 / NCYC 1416 / NRRL Y-2227)</name>
    <dbReference type="NCBI Taxonomy" id="1333698"/>
    <lineage>
        <taxon>Eukaryota</taxon>
        <taxon>Fungi</taxon>
        <taxon>Dikarya</taxon>
        <taxon>Ascomycota</taxon>
        <taxon>Saccharomycotina</taxon>
        <taxon>Saccharomycetes</taxon>
        <taxon>Saccharomycetales</taxon>
        <taxon>Saccharomycetaceae</taxon>
        <taxon>Zygosaccharomyces</taxon>
    </lineage>
</organism>
<evidence type="ECO:0000256" key="8">
    <source>
        <dbReference type="PIRSR" id="PIRSR634016-3"/>
    </source>
</evidence>
<dbReference type="GO" id="GO:0005737">
    <property type="term" value="C:cytoplasm"/>
    <property type="evidence" value="ECO:0007669"/>
    <property type="project" value="TreeGrafter"/>
</dbReference>
<evidence type="ECO:0000256" key="7">
    <source>
        <dbReference type="PIRSR" id="PIRSR634016-1"/>
    </source>
</evidence>
<sequence>MTALLAIGNPVLPVSYELSLDIIPSKTNFKGFSRIGLRQTGDSFETFELHCKDIVILSACLKGSGIDQDLKIQYDKEAQTCSFTSPNKLSLGEGGILELTYIGRINAIKTHRDTTAGVFQTNFMDERTGTSDNYLLATHCQPTYARAIFPCLDEPSVKATFQVQIKTSEKFKVVSNAAHLSSESLENDLKLVKFKTTPPMVTSLFGFAVGDLDFITTEATSTISNKPIPINAYSPWDIVNAAFALDTIQKYLPLVEKFFGKPYPLDKLDFVLLPFLTDMAMENFGMITIQTGHLLIPPSVLADLETRQQVMQLIVHELVHQWMGNYISFDSWEHLWFNEAFATWCACYVLEKHGDLPNYWTSQAYLLQQTEEALLKDAHVQTPSIFKASQKALGATETQNLFDPHSYAKGIVLLRSMQLCVGENYFNSSLQKIFQDSSFTERSIKPIDIFVKMGQLLNSENVARYFSSWCRTPGAPIVSVTMTEDTTTLVQSRLLDEEAEIKDVPYYVPLFIKLANGELDTSNVLLTDRSLSLDYSIALCNHDGQGYYRVSYDSKACYNRMNMLLSTGGLSEMDLVKIFVDLSHYIGDFKYQRHVHLAGLCQLLRHLAGNKVDLQKYPKYWRGLSQGLEILQTIQMAIGTYGTPAKQFAKYHDTIVKPLVKKISWPQGVFSENYRHYEVKVMSQVMFLAQEMPEVCSLCKKYFKHILQGPTHSIPVEIVGSTLAVVSRNSTSVKQYKSVLELVKSCKGIVHHISSLEGSADKMAVTLQNFAITNMGFSIDAVLINKLLNFVDTNIDSTSIELALFGLAYNAKLHPKGVADSNIQIRDVVRDWFNRHFDAWAHKSLKPGYASAERMKKSLSNISLVVFQMFVDSPEQVDAFALMKQSKFGKELGVYELWQLVKHNEMSKMKIYQDILGF</sequence>
<dbReference type="GO" id="GO:0016020">
    <property type="term" value="C:membrane"/>
    <property type="evidence" value="ECO:0007669"/>
    <property type="project" value="TreeGrafter"/>
</dbReference>
<dbReference type="InterPro" id="IPR027268">
    <property type="entry name" value="Peptidase_M4/M1_CTD_sf"/>
</dbReference>
<protein>
    <recommendedName>
        <fullName evidence="10">Aminopeptidase</fullName>
        <ecNumber evidence="10">3.4.11.-</ecNumber>
    </recommendedName>
</protein>
<dbReference type="Pfam" id="PF01433">
    <property type="entry name" value="Peptidase_M1"/>
    <property type="match status" value="1"/>
</dbReference>
<dbReference type="GO" id="GO:0042277">
    <property type="term" value="F:peptide binding"/>
    <property type="evidence" value="ECO:0007669"/>
    <property type="project" value="TreeGrafter"/>
</dbReference>
<name>A0A8J2T5N1_ZYGB2</name>
<dbReference type="OrthoDB" id="10031169at2759"/>
<evidence type="ECO:0000256" key="6">
    <source>
        <dbReference type="ARBA" id="ARBA00023049"/>
    </source>
</evidence>
<dbReference type="GO" id="GO:0008270">
    <property type="term" value="F:zinc ion binding"/>
    <property type="evidence" value="ECO:0007669"/>
    <property type="project" value="UniProtKB-UniRule"/>
</dbReference>
<feature type="site" description="Transition state stabilizer" evidence="9">
    <location>
        <position position="407"/>
    </location>
</feature>
<feature type="binding site" evidence="8">
    <location>
        <position position="339"/>
    </location>
    <ligand>
        <name>Zn(2+)</name>
        <dbReference type="ChEBI" id="CHEBI:29105"/>
        <note>catalytic</note>
    </ligand>
</feature>
<keyword evidence="5 8" id="KW-0862">Zinc</keyword>
<dbReference type="GO" id="GO:0070006">
    <property type="term" value="F:metalloaminopeptidase activity"/>
    <property type="evidence" value="ECO:0007669"/>
    <property type="project" value="TreeGrafter"/>
</dbReference>
<dbReference type="CDD" id="cd09601">
    <property type="entry name" value="M1_APN-Q_like"/>
    <property type="match status" value="1"/>
</dbReference>
<evidence type="ECO:0000259" key="13">
    <source>
        <dbReference type="Pfam" id="PF17900"/>
    </source>
</evidence>
<dbReference type="Gene3D" id="2.60.40.1910">
    <property type="match status" value="1"/>
</dbReference>
<gene>
    <name evidence="14" type="ORF">BN860_07844g</name>
</gene>
<feature type="domain" description="ERAP1-like C-terminal" evidence="12">
    <location>
        <begin position="539"/>
        <end position="880"/>
    </location>
</feature>
<evidence type="ECO:0000256" key="9">
    <source>
        <dbReference type="PIRSR" id="PIRSR634016-4"/>
    </source>
</evidence>
<dbReference type="InterPro" id="IPR001930">
    <property type="entry name" value="Peptidase_M1"/>
</dbReference>
<comment type="similarity">
    <text evidence="1 10">Belongs to the peptidase M1 family.</text>
</comment>
<dbReference type="Gene3D" id="1.10.390.10">
    <property type="entry name" value="Neutral Protease Domain 2"/>
    <property type="match status" value="1"/>
</dbReference>
<dbReference type="Proteomes" id="UP000019375">
    <property type="component" value="Unassembled WGS sequence"/>
</dbReference>
<evidence type="ECO:0000256" key="10">
    <source>
        <dbReference type="RuleBase" id="RU364040"/>
    </source>
</evidence>
<proteinExistence type="inferred from homology"/>
<dbReference type="EMBL" id="HG316457">
    <property type="protein sequence ID" value="CDF89587.1"/>
    <property type="molecule type" value="Genomic_DNA"/>
</dbReference>
<dbReference type="GO" id="GO:0006508">
    <property type="term" value="P:proteolysis"/>
    <property type="evidence" value="ECO:0007669"/>
    <property type="project" value="UniProtKB-KW"/>
</dbReference>
<comment type="cofactor">
    <cofactor evidence="8 10">
        <name>Zn(2+)</name>
        <dbReference type="ChEBI" id="CHEBI:29105"/>
    </cofactor>
    <text evidence="8 10">Binds 1 zinc ion per subunit.</text>
</comment>
<dbReference type="Pfam" id="PF17900">
    <property type="entry name" value="Peptidase_M1_N"/>
    <property type="match status" value="1"/>
</dbReference>
<keyword evidence="4 10" id="KW-0378">Hydrolase</keyword>
<dbReference type="GO" id="GO:0043171">
    <property type="term" value="P:peptide catabolic process"/>
    <property type="evidence" value="ECO:0007669"/>
    <property type="project" value="TreeGrafter"/>
</dbReference>
<dbReference type="SUPFAM" id="SSF55486">
    <property type="entry name" value="Metalloproteases ('zincins'), catalytic domain"/>
    <property type="match status" value="1"/>
</dbReference>
<keyword evidence="3 8" id="KW-0479">Metal-binding</keyword>
<feature type="domain" description="Aminopeptidase N-like N-terminal" evidence="13">
    <location>
        <begin position="13"/>
        <end position="204"/>
    </location>
</feature>
<feature type="active site" description="Proton acceptor" evidence="7">
    <location>
        <position position="317"/>
    </location>
</feature>
<dbReference type="InterPro" id="IPR014782">
    <property type="entry name" value="Peptidase_M1_dom"/>
</dbReference>
<keyword evidence="6 10" id="KW-0482">Metalloprotease</keyword>
<evidence type="ECO:0000256" key="4">
    <source>
        <dbReference type="ARBA" id="ARBA00022801"/>
    </source>
</evidence>
<keyword evidence="15" id="KW-1185">Reference proteome</keyword>
<evidence type="ECO:0000256" key="1">
    <source>
        <dbReference type="ARBA" id="ARBA00010136"/>
    </source>
</evidence>
<dbReference type="InterPro" id="IPR050344">
    <property type="entry name" value="Peptidase_M1_aminopeptidases"/>
</dbReference>
<evidence type="ECO:0000256" key="3">
    <source>
        <dbReference type="ARBA" id="ARBA00022723"/>
    </source>
</evidence>
<dbReference type="InterPro" id="IPR034016">
    <property type="entry name" value="M1_APN-typ"/>
</dbReference>
<evidence type="ECO:0000256" key="5">
    <source>
        <dbReference type="ARBA" id="ARBA00022833"/>
    </source>
</evidence>
<keyword evidence="10" id="KW-0031">Aminopeptidase</keyword>
<evidence type="ECO:0000259" key="11">
    <source>
        <dbReference type="Pfam" id="PF01433"/>
    </source>
</evidence>
<evidence type="ECO:0000259" key="12">
    <source>
        <dbReference type="Pfam" id="PF11838"/>
    </source>
</evidence>
<feature type="binding site" evidence="8">
    <location>
        <position position="320"/>
    </location>
    <ligand>
        <name>Zn(2+)</name>
        <dbReference type="ChEBI" id="CHEBI:29105"/>
        <note>catalytic</note>
    </ligand>
</feature>
<dbReference type="PANTHER" id="PTHR11533:SF299">
    <property type="entry name" value="AMINOPEPTIDASE"/>
    <property type="match status" value="1"/>
</dbReference>
<evidence type="ECO:0000256" key="2">
    <source>
        <dbReference type="ARBA" id="ARBA00022670"/>
    </source>
</evidence>
<evidence type="ECO:0000313" key="15">
    <source>
        <dbReference type="Proteomes" id="UP000019375"/>
    </source>
</evidence>
<dbReference type="SUPFAM" id="SSF63737">
    <property type="entry name" value="Leukotriene A4 hydrolase N-terminal domain"/>
    <property type="match status" value="1"/>
</dbReference>
<feature type="domain" description="Peptidase M1 membrane alanine aminopeptidase" evidence="11">
    <location>
        <begin position="243"/>
        <end position="469"/>
    </location>
</feature>
<dbReference type="Gene3D" id="2.60.40.1730">
    <property type="entry name" value="tricorn interacting facor f3 domain"/>
    <property type="match status" value="1"/>
</dbReference>
<dbReference type="AlphaFoldDB" id="A0A8J2T5N1"/>
<dbReference type="Pfam" id="PF11838">
    <property type="entry name" value="ERAP1_C"/>
    <property type="match status" value="1"/>
</dbReference>
<dbReference type="InterPro" id="IPR042097">
    <property type="entry name" value="Aminopeptidase_N-like_N_sf"/>
</dbReference>
<accession>A0A8J2T5N1</accession>
<feature type="binding site" evidence="8">
    <location>
        <position position="316"/>
    </location>
    <ligand>
        <name>Zn(2+)</name>
        <dbReference type="ChEBI" id="CHEBI:29105"/>
        <note>catalytic</note>
    </ligand>
</feature>
<dbReference type="PRINTS" id="PR00756">
    <property type="entry name" value="ALADIPTASE"/>
</dbReference>
<keyword evidence="2 10" id="KW-0645">Protease</keyword>
<evidence type="ECO:0000313" key="14">
    <source>
        <dbReference type="EMBL" id="CDF89587.1"/>
    </source>
</evidence>
<dbReference type="PANTHER" id="PTHR11533">
    <property type="entry name" value="PROTEASE M1 ZINC METALLOPROTEASE"/>
    <property type="match status" value="1"/>
</dbReference>
<reference evidence="15" key="1">
    <citation type="journal article" date="2013" name="Genome Announc.">
        <title>Genome sequence of the food spoilage yeast Zygosaccharomyces bailii CLIB 213(T).</title>
        <authorList>
            <person name="Galeote V."/>
            <person name="Bigey F."/>
            <person name="Devillers H."/>
            <person name="Neuveglise C."/>
            <person name="Dequin S."/>
        </authorList>
    </citation>
    <scope>NUCLEOTIDE SEQUENCE [LARGE SCALE GENOMIC DNA]</scope>
    <source>
        <strain evidence="15">CLIB 213 / ATCC 58445 / CBS 680 / CCRC 21525 / NBRC 1098 / NCYC 1416 / NRRL Y-2227</strain>
    </source>
</reference>
<dbReference type="InterPro" id="IPR045357">
    <property type="entry name" value="Aminopeptidase_N-like_N"/>
</dbReference>
<dbReference type="InterPro" id="IPR024571">
    <property type="entry name" value="ERAP1-like_C_dom"/>
</dbReference>
<dbReference type="Gene3D" id="1.25.50.20">
    <property type="match status" value="1"/>
</dbReference>
<dbReference type="EC" id="3.4.11.-" evidence="10"/>